<evidence type="ECO:0000313" key="2">
    <source>
        <dbReference type="Proteomes" id="UP000277582"/>
    </source>
</evidence>
<dbReference type="RefSeq" id="WP_125670142.1">
    <property type="nucleotide sequence ID" value="NZ_RCOS01000017.1"/>
</dbReference>
<reference evidence="1 2" key="1">
    <citation type="submission" date="2018-10" db="EMBL/GenBank/DDBJ databases">
        <title>Co-occurring genomic capacity for anaerobic methane metabolism and dissimilatory sulfite reduction discovered in the Korarchaeota.</title>
        <authorList>
            <person name="Mckay L.J."/>
            <person name="Dlakic M."/>
            <person name="Fields M.W."/>
            <person name="Delmont T.O."/>
            <person name="Eren A.M."/>
            <person name="Jay Z.J."/>
            <person name="Klingelsmith K.B."/>
            <person name="Rusch D.B."/>
            <person name="Inskeep W.P."/>
        </authorList>
    </citation>
    <scope>NUCLEOTIDE SEQUENCE [LARGE SCALE GENOMIC DNA]</scope>
    <source>
        <strain evidence="1 2">MDKW</strain>
    </source>
</reference>
<gene>
    <name evidence="1" type="ORF">D6D85_00900</name>
</gene>
<sequence>MGYLMAKDEISILLWKERMRDHFQQRRMMKIQLESLAIPELIDFIKSLDTRDLKTAVNCGIKGWRYWIAEHELCHRMLSILLPKYEIVEKARQENKQ</sequence>
<evidence type="ECO:0000313" key="1">
    <source>
        <dbReference type="EMBL" id="RSN78413.1"/>
    </source>
</evidence>
<comment type="caution">
    <text evidence="1">The sequence shown here is derived from an EMBL/GenBank/DDBJ whole genome shotgun (WGS) entry which is preliminary data.</text>
</comment>
<organism evidence="1 2">
    <name type="scientific">Candidatus Methanodesulfokora washburnensis</name>
    <dbReference type="NCBI Taxonomy" id="2478471"/>
    <lineage>
        <taxon>Archaea</taxon>
        <taxon>Thermoproteota</taxon>
        <taxon>Candidatus Korarchaeia</taxon>
        <taxon>Candidatus Korarchaeia incertae sedis</taxon>
        <taxon>Candidatus Methanodesulfokora</taxon>
    </lineage>
</organism>
<accession>A0A429GWX2</accession>
<protein>
    <submittedName>
        <fullName evidence="1">Uncharacterized protein</fullName>
    </submittedName>
</protein>
<name>A0A429GWX2_9CREN</name>
<keyword evidence="2" id="KW-1185">Reference proteome</keyword>
<dbReference type="AlphaFoldDB" id="A0A429GWX2"/>
<dbReference type="Proteomes" id="UP000277582">
    <property type="component" value="Unassembled WGS sequence"/>
</dbReference>
<dbReference type="EMBL" id="RCOS01000017">
    <property type="protein sequence ID" value="RSN78413.1"/>
    <property type="molecule type" value="Genomic_DNA"/>
</dbReference>
<proteinExistence type="predicted"/>